<dbReference type="EMBL" id="VSSQ01059580">
    <property type="protein sequence ID" value="MPN13122.1"/>
    <property type="molecule type" value="Genomic_DNA"/>
</dbReference>
<sequence length="70" mass="7608">MPTPARANKNAADCPIIIPIRVKIPEAPEKIASDFVSPILSVNGPSNSLERVNIKKNAESNPEEAFVFHL</sequence>
<evidence type="ECO:0000313" key="1">
    <source>
        <dbReference type="EMBL" id="MPN13122.1"/>
    </source>
</evidence>
<accession>A0A645FHX2</accession>
<organism evidence="1">
    <name type="scientific">bioreactor metagenome</name>
    <dbReference type="NCBI Taxonomy" id="1076179"/>
    <lineage>
        <taxon>unclassified sequences</taxon>
        <taxon>metagenomes</taxon>
        <taxon>ecological metagenomes</taxon>
    </lineage>
</organism>
<gene>
    <name evidence="1" type="ORF">SDC9_160442</name>
</gene>
<name>A0A645FHX2_9ZZZZ</name>
<protein>
    <submittedName>
        <fullName evidence="1">Uncharacterized protein</fullName>
    </submittedName>
</protein>
<reference evidence="1" key="1">
    <citation type="submission" date="2019-08" db="EMBL/GenBank/DDBJ databases">
        <authorList>
            <person name="Kucharzyk K."/>
            <person name="Murdoch R.W."/>
            <person name="Higgins S."/>
            <person name="Loffler F."/>
        </authorList>
    </citation>
    <scope>NUCLEOTIDE SEQUENCE</scope>
</reference>
<comment type="caution">
    <text evidence="1">The sequence shown here is derived from an EMBL/GenBank/DDBJ whole genome shotgun (WGS) entry which is preliminary data.</text>
</comment>
<dbReference type="AlphaFoldDB" id="A0A645FHX2"/>
<proteinExistence type="predicted"/>